<dbReference type="GO" id="GO:0010181">
    <property type="term" value="F:FMN binding"/>
    <property type="evidence" value="ECO:0007669"/>
    <property type="project" value="InterPro"/>
</dbReference>
<evidence type="ECO:0000256" key="1">
    <source>
        <dbReference type="ARBA" id="ARBA00023002"/>
    </source>
</evidence>
<sequence length="187" mass="21040">MIEQVFGKVEVPVWLVTSADEDRRGGLVATFVNEASIVPEMPRVVIGLANHHFTWSLIEASDTFALHLVGDDQMDLIADFGMRSGHHADKLSQRAYTEGKTGSPILSDAPAWLECRVEERMETGDRTLYLAEVVAGKVVRPFTPMTNTTMFSLATPEQKRHLREQMEKDRATDATRIAQWRAQREEA</sequence>
<dbReference type="PANTHER" id="PTHR30466:SF15">
    <property type="entry name" value="POSSIBLE OXIDOREDUCTASE"/>
    <property type="match status" value="1"/>
</dbReference>
<dbReference type="PANTHER" id="PTHR30466">
    <property type="entry name" value="FLAVIN REDUCTASE"/>
    <property type="match status" value="1"/>
</dbReference>
<keyword evidence="1 3" id="KW-0560">Oxidoreductase</keyword>
<keyword evidence="4" id="KW-1185">Reference proteome</keyword>
<dbReference type="Pfam" id="PF01613">
    <property type="entry name" value="Flavin_Reduct"/>
    <property type="match status" value="1"/>
</dbReference>
<dbReference type="EMBL" id="CP036279">
    <property type="protein sequence ID" value="QDU64773.1"/>
    <property type="molecule type" value="Genomic_DNA"/>
</dbReference>
<dbReference type="EC" id="1.-.-.-" evidence="3"/>
<feature type="domain" description="Flavin reductase like" evidence="2">
    <location>
        <begin position="6"/>
        <end position="144"/>
    </location>
</feature>
<dbReference type="SUPFAM" id="SSF50475">
    <property type="entry name" value="FMN-binding split barrel"/>
    <property type="match status" value="1"/>
</dbReference>
<evidence type="ECO:0000313" key="4">
    <source>
        <dbReference type="Proteomes" id="UP000317093"/>
    </source>
</evidence>
<dbReference type="AlphaFoldDB" id="A0A518BCZ8"/>
<gene>
    <name evidence="3" type="primary">dfa1</name>
    <name evidence="3" type="ORF">Pan216_56650</name>
</gene>
<evidence type="ECO:0000313" key="3">
    <source>
        <dbReference type="EMBL" id="QDU64773.1"/>
    </source>
</evidence>
<proteinExistence type="predicted"/>
<dbReference type="KEGG" id="knv:Pan216_56650"/>
<accession>A0A518BCZ8</accession>
<dbReference type="Proteomes" id="UP000317093">
    <property type="component" value="Chromosome"/>
</dbReference>
<dbReference type="RefSeq" id="WP_419193059.1">
    <property type="nucleotide sequence ID" value="NZ_CP036279.1"/>
</dbReference>
<name>A0A518BCZ8_9BACT</name>
<reference evidence="3 4" key="1">
    <citation type="submission" date="2019-02" db="EMBL/GenBank/DDBJ databases">
        <title>Deep-cultivation of Planctomycetes and their phenomic and genomic characterization uncovers novel biology.</title>
        <authorList>
            <person name="Wiegand S."/>
            <person name="Jogler M."/>
            <person name="Boedeker C."/>
            <person name="Pinto D."/>
            <person name="Vollmers J."/>
            <person name="Rivas-Marin E."/>
            <person name="Kohn T."/>
            <person name="Peeters S.H."/>
            <person name="Heuer A."/>
            <person name="Rast P."/>
            <person name="Oberbeckmann S."/>
            <person name="Bunk B."/>
            <person name="Jeske O."/>
            <person name="Meyerdierks A."/>
            <person name="Storesund J.E."/>
            <person name="Kallscheuer N."/>
            <person name="Luecker S."/>
            <person name="Lage O.M."/>
            <person name="Pohl T."/>
            <person name="Merkel B.J."/>
            <person name="Hornburger P."/>
            <person name="Mueller R.-W."/>
            <person name="Bruemmer F."/>
            <person name="Labrenz M."/>
            <person name="Spormann A.M."/>
            <person name="Op den Camp H."/>
            <person name="Overmann J."/>
            <person name="Amann R."/>
            <person name="Jetten M.S.M."/>
            <person name="Mascher T."/>
            <person name="Medema M.H."/>
            <person name="Devos D.P."/>
            <person name="Kaster A.-K."/>
            <person name="Ovreas L."/>
            <person name="Rohde M."/>
            <person name="Galperin M.Y."/>
            <person name="Jogler C."/>
        </authorList>
    </citation>
    <scope>NUCLEOTIDE SEQUENCE [LARGE SCALE GENOMIC DNA]</scope>
    <source>
        <strain evidence="3 4">Pan216</strain>
    </source>
</reference>
<dbReference type="InterPro" id="IPR050268">
    <property type="entry name" value="NADH-dep_flavin_reductase"/>
</dbReference>
<dbReference type="InterPro" id="IPR002563">
    <property type="entry name" value="Flavin_Rdtase-like_dom"/>
</dbReference>
<protein>
    <submittedName>
        <fullName evidence="3">Diflavin flavoprotein A 1</fullName>
        <ecNumber evidence="3">1.-.-.-</ecNumber>
    </submittedName>
</protein>
<organism evidence="3 4">
    <name type="scientific">Kolteria novifilia</name>
    <dbReference type="NCBI Taxonomy" id="2527975"/>
    <lineage>
        <taxon>Bacteria</taxon>
        <taxon>Pseudomonadati</taxon>
        <taxon>Planctomycetota</taxon>
        <taxon>Planctomycetia</taxon>
        <taxon>Kolteriales</taxon>
        <taxon>Kolteriaceae</taxon>
        <taxon>Kolteria</taxon>
    </lineage>
</organism>
<evidence type="ECO:0000259" key="2">
    <source>
        <dbReference type="SMART" id="SM00903"/>
    </source>
</evidence>
<dbReference type="GO" id="GO:0042602">
    <property type="term" value="F:riboflavin reductase (NADPH) activity"/>
    <property type="evidence" value="ECO:0007669"/>
    <property type="project" value="TreeGrafter"/>
</dbReference>
<dbReference type="SMART" id="SM00903">
    <property type="entry name" value="Flavin_Reduct"/>
    <property type="match status" value="1"/>
</dbReference>
<dbReference type="Gene3D" id="2.30.110.10">
    <property type="entry name" value="Electron Transport, Fmn-binding Protein, Chain A"/>
    <property type="match status" value="1"/>
</dbReference>
<dbReference type="InterPro" id="IPR012349">
    <property type="entry name" value="Split_barrel_FMN-bd"/>
</dbReference>